<sequence length="521" mass="60610">MSQDDSQFFRLPRELRDEVYSLYLREDGEYVHDAQRNSLHTASGQKIELALAYSCRRVAGEMSGLPFQMNQISFRTMLDVPEAIDAATSASLSIYTLSRQKDVFQHMLSWARTLVTPDILAKLHDQYPDDLAIHKLIAAEKECEFHLVDGILSTTCSLEYSTNRTLLQDMVKAIATHPEFDRLIAKEYYLHLWDSVVPDYLLSYWEGDQIDLRVTVEEYICNLSPPAYTAHSARNILNWQPPLWSIPENSELEAIKLLFLEWPLTAFDKPYEWDIRRKRYFSATAVAVRFLERHAPRQLHHLSKIVIKEDHPRVAGPKSHGQGLITYCQENPQLRVEQWVNVWKTDFIPGSRWFESMWFRVFFRALETWLAEAKLIRDKGMPMGSFTSILHGPSPRASQQLASGIRIGAMMYESSLTSAQREDHHNQFVGKDSFRNFPTLVKELITNQLPARVDGEMGELWDLEKMLEERQDPWPGDWDEIFTMDDFEDPPDGWEAARDEYVEHLDWIDRMDGWDMLTALA</sequence>
<dbReference type="Proteomes" id="UP000799424">
    <property type="component" value="Unassembled WGS sequence"/>
</dbReference>
<organism evidence="1 2">
    <name type="scientific">Ophiobolus disseminans</name>
    <dbReference type="NCBI Taxonomy" id="1469910"/>
    <lineage>
        <taxon>Eukaryota</taxon>
        <taxon>Fungi</taxon>
        <taxon>Dikarya</taxon>
        <taxon>Ascomycota</taxon>
        <taxon>Pezizomycotina</taxon>
        <taxon>Dothideomycetes</taxon>
        <taxon>Pleosporomycetidae</taxon>
        <taxon>Pleosporales</taxon>
        <taxon>Pleosporineae</taxon>
        <taxon>Phaeosphaeriaceae</taxon>
        <taxon>Ophiobolus</taxon>
    </lineage>
</organism>
<gene>
    <name evidence="1" type="ORF">CC86DRAFT_331183</name>
</gene>
<evidence type="ECO:0000313" key="2">
    <source>
        <dbReference type="Proteomes" id="UP000799424"/>
    </source>
</evidence>
<keyword evidence="2" id="KW-1185">Reference proteome</keyword>
<protein>
    <submittedName>
        <fullName evidence="1">Uncharacterized protein</fullName>
    </submittedName>
</protein>
<proteinExistence type="predicted"/>
<name>A0A6A6ZPU7_9PLEO</name>
<dbReference type="EMBL" id="MU006235">
    <property type="protein sequence ID" value="KAF2822275.1"/>
    <property type="molecule type" value="Genomic_DNA"/>
</dbReference>
<dbReference type="OrthoDB" id="3799754at2759"/>
<reference evidence="1" key="1">
    <citation type="journal article" date="2020" name="Stud. Mycol.">
        <title>101 Dothideomycetes genomes: a test case for predicting lifestyles and emergence of pathogens.</title>
        <authorList>
            <person name="Haridas S."/>
            <person name="Albert R."/>
            <person name="Binder M."/>
            <person name="Bloem J."/>
            <person name="Labutti K."/>
            <person name="Salamov A."/>
            <person name="Andreopoulos B."/>
            <person name="Baker S."/>
            <person name="Barry K."/>
            <person name="Bills G."/>
            <person name="Bluhm B."/>
            <person name="Cannon C."/>
            <person name="Castanera R."/>
            <person name="Culley D."/>
            <person name="Daum C."/>
            <person name="Ezra D."/>
            <person name="Gonzalez J."/>
            <person name="Henrissat B."/>
            <person name="Kuo A."/>
            <person name="Liang C."/>
            <person name="Lipzen A."/>
            <person name="Lutzoni F."/>
            <person name="Magnuson J."/>
            <person name="Mondo S."/>
            <person name="Nolan M."/>
            <person name="Ohm R."/>
            <person name="Pangilinan J."/>
            <person name="Park H.-J."/>
            <person name="Ramirez L."/>
            <person name="Alfaro M."/>
            <person name="Sun H."/>
            <person name="Tritt A."/>
            <person name="Yoshinaga Y."/>
            <person name="Zwiers L.-H."/>
            <person name="Turgeon B."/>
            <person name="Goodwin S."/>
            <person name="Spatafora J."/>
            <person name="Crous P."/>
            <person name="Grigoriev I."/>
        </authorList>
    </citation>
    <scope>NUCLEOTIDE SEQUENCE</scope>
    <source>
        <strain evidence="1">CBS 113818</strain>
    </source>
</reference>
<dbReference type="AlphaFoldDB" id="A0A6A6ZPU7"/>
<evidence type="ECO:0000313" key="1">
    <source>
        <dbReference type="EMBL" id="KAF2822275.1"/>
    </source>
</evidence>
<accession>A0A6A6ZPU7</accession>